<comment type="caution">
    <text evidence="2">The sequence shown here is derived from an EMBL/GenBank/DDBJ whole genome shotgun (WGS) entry which is preliminary data.</text>
</comment>
<dbReference type="Proteomes" id="UP001497623">
    <property type="component" value="Unassembled WGS sequence"/>
</dbReference>
<feature type="transmembrane region" description="Helical" evidence="1">
    <location>
        <begin position="64"/>
        <end position="81"/>
    </location>
</feature>
<organism evidence="2 3">
    <name type="scientific">Meganyctiphanes norvegica</name>
    <name type="common">Northern krill</name>
    <name type="synonym">Thysanopoda norvegica</name>
    <dbReference type="NCBI Taxonomy" id="48144"/>
    <lineage>
        <taxon>Eukaryota</taxon>
        <taxon>Metazoa</taxon>
        <taxon>Ecdysozoa</taxon>
        <taxon>Arthropoda</taxon>
        <taxon>Crustacea</taxon>
        <taxon>Multicrustacea</taxon>
        <taxon>Malacostraca</taxon>
        <taxon>Eumalacostraca</taxon>
        <taxon>Eucarida</taxon>
        <taxon>Euphausiacea</taxon>
        <taxon>Euphausiidae</taxon>
        <taxon>Meganyctiphanes</taxon>
    </lineage>
</organism>
<dbReference type="AlphaFoldDB" id="A0AAV2RHA0"/>
<evidence type="ECO:0000313" key="3">
    <source>
        <dbReference type="Proteomes" id="UP001497623"/>
    </source>
</evidence>
<accession>A0AAV2RHA0</accession>
<gene>
    <name evidence="2" type="ORF">MNOR_LOCUS25254</name>
</gene>
<keyword evidence="1" id="KW-0472">Membrane</keyword>
<keyword evidence="1" id="KW-0812">Transmembrane</keyword>
<dbReference type="EMBL" id="CAXKWB010023906">
    <property type="protein sequence ID" value="CAL4125622.1"/>
    <property type="molecule type" value="Genomic_DNA"/>
</dbReference>
<keyword evidence="1" id="KW-1133">Transmembrane helix</keyword>
<feature type="transmembrane region" description="Helical" evidence="1">
    <location>
        <begin position="34"/>
        <end position="52"/>
    </location>
</feature>
<name>A0AAV2RHA0_MEGNR</name>
<dbReference type="PANTHER" id="PTHR33426">
    <property type="entry name" value="C2H2-TYPE DOMAIN-CONTAINING PROTEIN"/>
    <property type="match status" value="1"/>
</dbReference>
<dbReference type="PANTHER" id="PTHR33426:SF30">
    <property type="match status" value="1"/>
</dbReference>
<reference evidence="2 3" key="1">
    <citation type="submission" date="2024-05" db="EMBL/GenBank/DDBJ databases">
        <authorList>
            <person name="Wallberg A."/>
        </authorList>
    </citation>
    <scope>NUCLEOTIDE SEQUENCE [LARGE SCALE GENOMIC DNA]</scope>
</reference>
<evidence type="ECO:0000256" key="1">
    <source>
        <dbReference type="SAM" id="Phobius"/>
    </source>
</evidence>
<sequence length="107" mass="12035">MFMRKCLVTYATLIGLFSSMYSLVISKKNFPCKILLTLTAVIWILPSVYSLVYVQRDAVSVKRFVTLATLIFLPSSVYYLVTSKSTSFGNHVTIATFDNCVENNCLT</sequence>
<evidence type="ECO:0000313" key="2">
    <source>
        <dbReference type="EMBL" id="CAL4125622.1"/>
    </source>
</evidence>
<protein>
    <submittedName>
        <fullName evidence="2">Uncharacterized protein</fullName>
    </submittedName>
</protein>
<proteinExistence type="predicted"/>
<keyword evidence="3" id="KW-1185">Reference proteome</keyword>